<dbReference type="Gene3D" id="4.10.60.10">
    <property type="entry name" value="Zinc finger, CCHC-type"/>
    <property type="match status" value="1"/>
</dbReference>
<sequence length="735" mass="83855">MMTRAKTTASQGGSDDMVSGDTGSTGSGEPAMNETSVNDEERNSTNLRTPNETESTTKQMLEALMMQNNMLMELLKVQQTKPVNEIMFAPDFHKSIPVFDGLNTRCQALDWLKTVNRVADINRWPDNFKLQTVRNNLGGPAGHWFLSRNITSWIDFENQFKRTFVGEVLVGDRWKEMTRRVQRKGENVLEYFHEKVHLCSILDLGLQETKIQILEGLFSKDLSMHLLSRDHVDTDELLNYIVNFERLDVSRTARIRSLNNTKESVKITSSVRPETRQNTNSSTTSVSGPTKNCFNCGSKFHIAPACPRPRIEKVACYQCGSTTHQRSKCPALNRNTTAKTVEVPNSNGVNENESRIMNVTSNRSKAYHNHPEPYEVSCLCNVPVDAETLCEITFVAIIDTGSPISLLKRELIPNNLNVIKPLDKNCIFSGINGTKLDLLGMFETDISVNENNFSMCFYVVPENTMTMNAILGRDFVTKPGVNLSFKNGVINFECYESEWNKTNSFSQILCVSYEHEFDNVKEMLNVNPELNANVKEQLFELYQKEYSNKGNKIKEESTLEINPNLEMKIVLQHDRPIAYRARRISYDDKEKLRNILDELLREGIIRESRSPYSSPIVLIKKKTGDTRLCIDYRELNKITVKDNFPAPLIDDQIDSLKNKKYYSLIDLKNGFHHVRMSPSSIPYTSFVTPLGQYEYLKMPFGITNAPKVFARFMLHIFADLIKAGEITLYLDDMLC</sequence>
<dbReference type="PROSITE" id="PS50878">
    <property type="entry name" value="RT_POL"/>
    <property type="match status" value="1"/>
</dbReference>
<feature type="compositionally biased region" description="Polar residues" evidence="3">
    <location>
        <begin position="1"/>
        <end position="13"/>
    </location>
</feature>
<dbReference type="SUPFAM" id="SSF56672">
    <property type="entry name" value="DNA/RNA polymerases"/>
    <property type="match status" value="1"/>
</dbReference>
<dbReference type="GO" id="GO:0003676">
    <property type="term" value="F:nucleic acid binding"/>
    <property type="evidence" value="ECO:0007669"/>
    <property type="project" value="InterPro"/>
</dbReference>
<dbReference type="PROSITE" id="PS50158">
    <property type="entry name" value="ZF_CCHC"/>
    <property type="match status" value="1"/>
</dbReference>
<dbReference type="Gene3D" id="2.40.70.10">
    <property type="entry name" value="Acid Proteases"/>
    <property type="match status" value="1"/>
</dbReference>
<dbReference type="InterPro" id="IPR000477">
    <property type="entry name" value="RT_dom"/>
</dbReference>
<dbReference type="GO" id="GO:0006508">
    <property type="term" value="P:proteolysis"/>
    <property type="evidence" value="ECO:0007669"/>
    <property type="project" value="InterPro"/>
</dbReference>
<gene>
    <name evidence="7" type="primary">TY3B-I_29</name>
    <name evidence="7" type="ORF">g.157641</name>
</gene>
<reference evidence="7" key="1">
    <citation type="submission" date="2018-04" db="EMBL/GenBank/DDBJ databases">
        <title>Transcriptome of Schizaphis graminum biotype I.</title>
        <authorList>
            <person name="Scully E.D."/>
            <person name="Geib S.M."/>
            <person name="Palmer N.A."/>
            <person name="Koch K."/>
            <person name="Bradshaw J."/>
            <person name="Heng-Moss T."/>
            <person name="Sarath G."/>
        </authorList>
    </citation>
    <scope>NUCLEOTIDE SEQUENCE</scope>
</reference>
<dbReference type="SMART" id="SM00343">
    <property type="entry name" value="ZnF_C2HC"/>
    <property type="match status" value="2"/>
</dbReference>
<dbReference type="EMBL" id="GGMR01001534">
    <property type="protein sequence ID" value="MBY14153.1"/>
    <property type="molecule type" value="Transcribed_RNA"/>
</dbReference>
<feature type="region of interest" description="Disordered" evidence="3">
    <location>
        <begin position="266"/>
        <end position="286"/>
    </location>
</feature>
<feature type="domain" description="CCHC-type" evidence="4">
    <location>
        <begin position="316"/>
        <end position="330"/>
    </location>
</feature>
<dbReference type="Pfam" id="PF00078">
    <property type="entry name" value="RVT_1"/>
    <property type="match status" value="1"/>
</dbReference>
<dbReference type="PANTHER" id="PTHR24559:SF444">
    <property type="entry name" value="REVERSE TRANSCRIPTASE DOMAIN-CONTAINING PROTEIN"/>
    <property type="match status" value="1"/>
</dbReference>
<name>A0A2S2NAC7_SCHGA</name>
<evidence type="ECO:0000256" key="2">
    <source>
        <dbReference type="PROSITE-ProRule" id="PRU00047"/>
    </source>
</evidence>
<evidence type="ECO:0000259" key="5">
    <source>
        <dbReference type="PROSITE" id="PS50175"/>
    </source>
</evidence>
<evidence type="ECO:0000259" key="4">
    <source>
        <dbReference type="PROSITE" id="PS50158"/>
    </source>
</evidence>
<dbReference type="CDD" id="cd00303">
    <property type="entry name" value="retropepsin_like"/>
    <property type="match status" value="1"/>
</dbReference>
<dbReference type="InterPro" id="IPR001969">
    <property type="entry name" value="Aspartic_peptidase_AS"/>
</dbReference>
<dbReference type="SUPFAM" id="SSF57756">
    <property type="entry name" value="Retrovirus zinc finger-like domains"/>
    <property type="match status" value="1"/>
</dbReference>
<dbReference type="AlphaFoldDB" id="A0A2S2NAC7"/>
<dbReference type="InterPro" id="IPR018061">
    <property type="entry name" value="Retropepsins"/>
</dbReference>
<feature type="domain" description="Reverse transcriptase" evidence="6">
    <location>
        <begin position="600"/>
        <end position="735"/>
    </location>
</feature>
<dbReference type="InterPro" id="IPR036875">
    <property type="entry name" value="Znf_CCHC_sf"/>
</dbReference>
<dbReference type="InterPro" id="IPR001878">
    <property type="entry name" value="Znf_CCHC"/>
</dbReference>
<proteinExistence type="predicted"/>
<dbReference type="PROSITE" id="PS00141">
    <property type="entry name" value="ASP_PROTEASE"/>
    <property type="match status" value="1"/>
</dbReference>
<evidence type="ECO:0000259" key="6">
    <source>
        <dbReference type="PROSITE" id="PS50878"/>
    </source>
</evidence>
<keyword evidence="2" id="KW-0862">Zinc</keyword>
<dbReference type="CDD" id="cd01647">
    <property type="entry name" value="RT_LTR"/>
    <property type="match status" value="1"/>
</dbReference>
<protein>
    <submittedName>
        <fullName evidence="7">Transposon Ty3-I Gag-Pol polyprotein</fullName>
    </submittedName>
</protein>
<dbReference type="Pfam" id="PF00077">
    <property type="entry name" value="RVP"/>
    <property type="match status" value="1"/>
</dbReference>
<dbReference type="InterPro" id="IPR043502">
    <property type="entry name" value="DNA/RNA_pol_sf"/>
</dbReference>
<evidence type="ECO:0000256" key="1">
    <source>
        <dbReference type="ARBA" id="ARBA00022801"/>
    </source>
</evidence>
<dbReference type="InterPro" id="IPR001995">
    <property type="entry name" value="Peptidase_A2_cat"/>
</dbReference>
<feature type="compositionally biased region" description="Polar residues" evidence="3">
    <location>
        <begin position="44"/>
        <end position="55"/>
    </location>
</feature>
<dbReference type="InterPro" id="IPR043128">
    <property type="entry name" value="Rev_trsase/Diguanyl_cyclase"/>
</dbReference>
<organism evidence="7">
    <name type="scientific">Schizaphis graminum</name>
    <name type="common">Green bug aphid</name>
    <dbReference type="NCBI Taxonomy" id="13262"/>
    <lineage>
        <taxon>Eukaryota</taxon>
        <taxon>Metazoa</taxon>
        <taxon>Ecdysozoa</taxon>
        <taxon>Arthropoda</taxon>
        <taxon>Hexapoda</taxon>
        <taxon>Insecta</taxon>
        <taxon>Pterygota</taxon>
        <taxon>Neoptera</taxon>
        <taxon>Paraneoptera</taxon>
        <taxon>Hemiptera</taxon>
        <taxon>Sternorrhyncha</taxon>
        <taxon>Aphidomorpha</taxon>
        <taxon>Aphidoidea</taxon>
        <taxon>Aphididae</taxon>
        <taxon>Aphidini</taxon>
        <taxon>Schizaphis</taxon>
    </lineage>
</organism>
<dbReference type="InterPro" id="IPR021109">
    <property type="entry name" value="Peptidase_aspartic_dom_sf"/>
</dbReference>
<evidence type="ECO:0000313" key="7">
    <source>
        <dbReference type="EMBL" id="MBY14153.1"/>
    </source>
</evidence>
<dbReference type="GO" id="GO:0008270">
    <property type="term" value="F:zinc ion binding"/>
    <property type="evidence" value="ECO:0007669"/>
    <property type="project" value="UniProtKB-KW"/>
</dbReference>
<dbReference type="PANTHER" id="PTHR24559">
    <property type="entry name" value="TRANSPOSON TY3-I GAG-POL POLYPROTEIN"/>
    <property type="match status" value="1"/>
</dbReference>
<dbReference type="Gene3D" id="3.30.70.270">
    <property type="match status" value="1"/>
</dbReference>
<dbReference type="Gene3D" id="3.10.10.10">
    <property type="entry name" value="HIV Type 1 Reverse Transcriptase, subunit A, domain 1"/>
    <property type="match status" value="1"/>
</dbReference>
<accession>A0A2S2NAC7</accession>
<dbReference type="InterPro" id="IPR053134">
    <property type="entry name" value="RNA-dir_DNA_polymerase"/>
</dbReference>
<dbReference type="SUPFAM" id="SSF50630">
    <property type="entry name" value="Acid proteases"/>
    <property type="match status" value="1"/>
</dbReference>
<keyword evidence="2" id="KW-0863">Zinc-finger</keyword>
<feature type="domain" description="Peptidase A2" evidence="5">
    <location>
        <begin position="394"/>
        <end position="475"/>
    </location>
</feature>
<dbReference type="PROSITE" id="PS50175">
    <property type="entry name" value="ASP_PROT_RETROV"/>
    <property type="match status" value="1"/>
</dbReference>
<dbReference type="GO" id="GO:0071897">
    <property type="term" value="P:DNA biosynthetic process"/>
    <property type="evidence" value="ECO:0007669"/>
    <property type="project" value="UniProtKB-ARBA"/>
</dbReference>
<feature type="region of interest" description="Disordered" evidence="3">
    <location>
        <begin position="1"/>
        <end position="55"/>
    </location>
</feature>
<keyword evidence="2" id="KW-0479">Metal-binding</keyword>
<dbReference type="GO" id="GO:0004190">
    <property type="term" value="F:aspartic-type endopeptidase activity"/>
    <property type="evidence" value="ECO:0007669"/>
    <property type="project" value="InterPro"/>
</dbReference>
<evidence type="ECO:0000256" key="3">
    <source>
        <dbReference type="SAM" id="MobiDB-lite"/>
    </source>
</evidence>
<keyword evidence="1" id="KW-0378">Hydrolase</keyword>